<dbReference type="AlphaFoldDB" id="A0A9P1MS38"/>
<protein>
    <recommendedName>
        <fullName evidence="1">BAR domain-containing protein</fullName>
    </recommendedName>
</protein>
<organism evidence="2 3">
    <name type="scientific">Caenorhabditis angaria</name>
    <dbReference type="NCBI Taxonomy" id="860376"/>
    <lineage>
        <taxon>Eukaryota</taxon>
        <taxon>Metazoa</taxon>
        <taxon>Ecdysozoa</taxon>
        <taxon>Nematoda</taxon>
        <taxon>Chromadorea</taxon>
        <taxon>Rhabditida</taxon>
        <taxon>Rhabditina</taxon>
        <taxon>Rhabditomorpha</taxon>
        <taxon>Rhabditoidea</taxon>
        <taxon>Rhabditidae</taxon>
        <taxon>Peloderinae</taxon>
        <taxon>Caenorhabditis</taxon>
    </lineage>
</organism>
<dbReference type="InterPro" id="IPR004148">
    <property type="entry name" value="BAR_dom"/>
</dbReference>
<evidence type="ECO:0000313" key="2">
    <source>
        <dbReference type="EMBL" id="CAI5437644.1"/>
    </source>
</evidence>
<gene>
    <name evidence="2" type="ORF">CAMP_LOCUS281</name>
</gene>
<reference evidence="2" key="1">
    <citation type="submission" date="2022-11" db="EMBL/GenBank/DDBJ databases">
        <authorList>
            <person name="Kikuchi T."/>
        </authorList>
    </citation>
    <scope>NUCLEOTIDE SEQUENCE</scope>
    <source>
        <strain evidence="2">PS1010</strain>
    </source>
</reference>
<sequence>MEKNSTDLQKKETAEAAEKAAKAGIMNRLFVKVGQKVGVVEWTKLEPNFESNIGKLITYHRIVFKIVDMCEAQIQLDPQVLQNGKIEHPKESSPWELIGGWLRYLSTYHFDGGAAKALERYSLAIGKIATKERISQKKSRNQLIRKMRLYTSGESEKLNENYAHIKSLLHGIDDTRHHLKSASTNKEVKERGEAYKKMIFAFNDKSSEIQGCIDEVTSIVKLHQMEFMKFAREMMLFNNIVDNTLNETRIRLATATERK</sequence>
<evidence type="ECO:0000259" key="1">
    <source>
        <dbReference type="SMART" id="SM00721"/>
    </source>
</evidence>
<comment type="caution">
    <text evidence="2">The sequence shown here is derived from an EMBL/GenBank/DDBJ whole genome shotgun (WGS) entry which is preliminary data.</text>
</comment>
<feature type="domain" description="BAR" evidence="1">
    <location>
        <begin position="19"/>
        <end position="254"/>
    </location>
</feature>
<dbReference type="Proteomes" id="UP001152747">
    <property type="component" value="Unassembled WGS sequence"/>
</dbReference>
<proteinExistence type="predicted"/>
<dbReference type="OrthoDB" id="5793263at2759"/>
<dbReference type="EMBL" id="CANHGI010000001">
    <property type="protein sequence ID" value="CAI5437644.1"/>
    <property type="molecule type" value="Genomic_DNA"/>
</dbReference>
<dbReference type="GO" id="GO:0005737">
    <property type="term" value="C:cytoplasm"/>
    <property type="evidence" value="ECO:0007669"/>
    <property type="project" value="InterPro"/>
</dbReference>
<accession>A0A9P1MS38</accession>
<dbReference type="Pfam" id="PF03114">
    <property type="entry name" value="BAR"/>
    <property type="match status" value="1"/>
</dbReference>
<keyword evidence="3" id="KW-1185">Reference proteome</keyword>
<evidence type="ECO:0000313" key="3">
    <source>
        <dbReference type="Proteomes" id="UP001152747"/>
    </source>
</evidence>
<name>A0A9P1MS38_9PELO</name>
<dbReference type="SMART" id="SM00721">
    <property type="entry name" value="BAR"/>
    <property type="match status" value="1"/>
</dbReference>